<feature type="region of interest" description="Disordered" evidence="1">
    <location>
        <begin position="19"/>
        <end position="39"/>
    </location>
</feature>
<evidence type="ECO:0000313" key="3">
    <source>
        <dbReference type="Proteomes" id="UP000031443"/>
    </source>
</evidence>
<evidence type="ECO:0000313" key="2">
    <source>
        <dbReference type="EMBL" id="EMP42400.1"/>
    </source>
</evidence>
<evidence type="ECO:0000256" key="1">
    <source>
        <dbReference type="SAM" id="MobiDB-lite"/>
    </source>
</evidence>
<proteinExistence type="predicted"/>
<sequence>MYLDLLTAGSRLRYVDRRHSPVDSPCASRSSEVQELTGERSAVNFTRPAKSTADALNAMRRPSGHPEYFYMNVSARYYA</sequence>
<gene>
    <name evidence="2" type="ORF">UY3_00337</name>
</gene>
<protein>
    <submittedName>
        <fullName evidence="2">Uncharacterized protein</fullName>
    </submittedName>
</protein>
<reference evidence="3" key="1">
    <citation type="journal article" date="2013" name="Nat. Genet.">
        <title>The draft genomes of soft-shell turtle and green sea turtle yield insights into the development and evolution of the turtle-specific body plan.</title>
        <authorList>
            <person name="Wang Z."/>
            <person name="Pascual-Anaya J."/>
            <person name="Zadissa A."/>
            <person name="Li W."/>
            <person name="Niimura Y."/>
            <person name="Huang Z."/>
            <person name="Li C."/>
            <person name="White S."/>
            <person name="Xiong Z."/>
            <person name="Fang D."/>
            <person name="Wang B."/>
            <person name="Ming Y."/>
            <person name="Chen Y."/>
            <person name="Zheng Y."/>
            <person name="Kuraku S."/>
            <person name="Pignatelli M."/>
            <person name="Herrero J."/>
            <person name="Beal K."/>
            <person name="Nozawa M."/>
            <person name="Li Q."/>
            <person name="Wang J."/>
            <person name="Zhang H."/>
            <person name="Yu L."/>
            <person name="Shigenobu S."/>
            <person name="Wang J."/>
            <person name="Liu J."/>
            <person name="Flicek P."/>
            <person name="Searle S."/>
            <person name="Wang J."/>
            <person name="Kuratani S."/>
            <person name="Yin Y."/>
            <person name="Aken B."/>
            <person name="Zhang G."/>
            <person name="Irie N."/>
        </authorList>
    </citation>
    <scope>NUCLEOTIDE SEQUENCE [LARGE SCALE GENOMIC DNA]</scope>
</reference>
<keyword evidence="3" id="KW-1185">Reference proteome</keyword>
<name>M7C2L4_CHEMY</name>
<organism evidence="2 3">
    <name type="scientific">Chelonia mydas</name>
    <name type="common">Green sea-turtle</name>
    <name type="synonym">Chelonia agassizi</name>
    <dbReference type="NCBI Taxonomy" id="8469"/>
    <lineage>
        <taxon>Eukaryota</taxon>
        <taxon>Metazoa</taxon>
        <taxon>Chordata</taxon>
        <taxon>Craniata</taxon>
        <taxon>Vertebrata</taxon>
        <taxon>Euteleostomi</taxon>
        <taxon>Archelosauria</taxon>
        <taxon>Testudinata</taxon>
        <taxon>Testudines</taxon>
        <taxon>Cryptodira</taxon>
        <taxon>Durocryptodira</taxon>
        <taxon>Americhelydia</taxon>
        <taxon>Chelonioidea</taxon>
        <taxon>Cheloniidae</taxon>
        <taxon>Chelonia</taxon>
    </lineage>
</organism>
<dbReference type="EMBL" id="KB474189">
    <property type="protein sequence ID" value="EMP42400.1"/>
    <property type="molecule type" value="Genomic_DNA"/>
</dbReference>
<dbReference type="AlphaFoldDB" id="M7C2L4"/>
<dbReference type="Proteomes" id="UP000031443">
    <property type="component" value="Unassembled WGS sequence"/>
</dbReference>
<accession>M7C2L4</accession>